<gene>
    <name evidence="2" type="ORF">PGLA1383_LOCUS54498</name>
</gene>
<keyword evidence="3" id="KW-1185">Reference proteome</keyword>
<feature type="transmembrane region" description="Helical" evidence="1">
    <location>
        <begin position="47"/>
        <end position="68"/>
    </location>
</feature>
<sequence>MASSNNNNNSNNNSIRVRFALVPLHQHCQLPPQTSSSLGDYGWLQKYFSSITFLFCCSLLVLLLFLLLTTTVKREILLELTVGQLPQSTTHKLCIKTKFVCVLQKIRKLRLATQQSLQMLPV</sequence>
<evidence type="ECO:0000313" key="3">
    <source>
        <dbReference type="Proteomes" id="UP000654075"/>
    </source>
</evidence>
<keyword evidence="1" id="KW-1133">Transmembrane helix</keyword>
<dbReference type="AlphaFoldDB" id="A0A813HMI3"/>
<dbReference type="Proteomes" id="UP000654075">
    <property type="component" value="Unassembled WGS sequence"/>
</dbReference>
<keyword evidence="1" id="KW-0472">Membrane</keyword>
<name>A0A813HMI3_POLGL</name>
<dbReference type="EMBL" id="CAJNNV010032257">
    <property type="protein sequence ID" value="CAE8639467.1"/>
    <property type="molecule type" value="Genomic_DNA"/>
</dbReference>
<evidence type="ECO:0000256" key="1">
    <source>
        <dbReference type="SAM" id="Phobius"/>
    </source>
</evidence>
<keyword evidence="1" id="KW-0812">Transmembrane</keyword>
<evidence type="ECO:0000313" key="2">
    <source>
        <dbReference type="EMBL" id="CAE8639467.1"/>
    </source>
</evidence>
<reference evidence="2" key="1">
    <citation type="submission" date="2021-02" db="EMBL/GenBank/DDBJ databases">
        <authorList>
            <person name="Dougan E. K."/>
            <person name="Rhodes N."/>
            <person name="Thang M."/>
            <person name="Chan C."/>
        </authorList>
    </citation>
    <scope>NUCLEOTIDE SEQUENCE</scope>
</reference>
<proteinExistence type="predicted"/>
<organism evidence="2 3">
    <name type="scientific">Polarella glacialis</name>
    <name type="common">Dinoflagellate</name>
    <dbReference type="NCBI Taxonomy" id="89957"/>
    <lineage>
        <taxon>Eukaryota</taxon>
        <taxon>Sar</taxon>
        <taxon>Alveolata</taxon>
        <taxon>Dinophyceae</taxon>
        <taxon>Suessiales</taxon>
        <taxon>Suessiaceae</taxon>
        <taxon>Polarella</taxon>
    </lineage>
</organism>
<accession>A0A813HMI3</accession>
<protein>
    <submittedName>
        <fullName evidence="2">Uncharacterized protein</fullName>
    </submittedName>
</protein>
<comment type="caution">
    <text evidence="2">The sequence shown here is derived from an EMBL/GenBank/DDBJ whole genome shotgun (WGS) entry which is preliminary data.</text>
</comment>